<reference evidence="3 4" key="1">
    <citation type="journal article" date="2007" name="Int. J. Syst. Evol. Microbiol.">
        <title>Natronorubrum sulfidifaciens sp. nov., an extremely haloalkaliphilic archaeon isolated from Aiding salt lake in Xin-Jiang, China.</title>
        <authorList>
            <person name="Cui H.L."/>
            <person name="Tohty D."/>
            <person name="Liu H.C."/>
            <person name="Liu S.J."/>
            <person name="Oren A."/>
            <person name="Zhou P.J."/>
        </authorList>
    </citation>
    <scope>NUCLEOTIDE SEQUENCE [LARGE SCALE GENOMIC DNA]</scope>
    <source>
        <strain evidence="3 4">7-3</strain>
    </source>
</reference>
<evidence type="ECO:0000256" key="1">
    <source>
        <dbReference type="SAM" id="Coils"/>
    </source>
</evidence>
<accession>A0A5P9P3A3</accession>
<evidence type="ECO:0000313" key="3">
    <source>
        <dbReference type="EMBL" id="QFU82603.1"/>
    </source>
</evidence>
<keyword evidence="2" id="KW-1133">Transmembrane helix</keyword>
<dbReference type="RefSeq" id="WP_152940769.1">
    <property type="nucleotide sequence ID" value="NZ_CP045488.1"/>
</dbReference>
<gene>
    <name evidence="3" type="ORF">GCU68_08755</name>
</gene>
<keyword evidence="2" id="KW-0812">Transmembrane</keyword>
<keyword evidence="1" id="KW-0175">Coiled coil</keyword>
<dbReference type="OrthoDB" id="202427at2157"/>
<organism evidence="3 4">
    <name type="scientific">Natronorubrum aibiense</name>
    <dbReference type="NCBI Taxonomy" id="348826"/>
    <lineage>
        <taxon>Archaea</taxon>
        <taxon>Methanobacteriati</taxon>
        <taxon>Methanobacteriota</taxon>
        <taxon>Stenosarchaea group</taxon>
        <taxon>Halobacteria</taxon>
        <taxon>Halobacteriales</taxon>
        <taxon>Natrialbaceae</taxon>
        <taxon>Natronorubrum</taxon>
    </lineage>
</organism>
<name>A0A5P9P3A3_9EURY</name>
<dbReference type="Proteomes" id="UP000326170">
    <property type="component" value="Chromosome"/>
</dbReference>
<protein>
    <submittedName>
        <fullName evidence="3">Uncharacterized protein</fullName>
    </submittedName>
</protein>
<dbReference type="KEGG" id="nas:GCU68_08755"/>
<keyword evidence="4" id="KW-1185">Reference proteome</keyword>
<feature type="coiled-coil region" evidence="1">
    <location>
        <begin position="284"/>
        <end position="311"/>
    </location>
</feature>
<dbReference type="EMBL" id="CP045488">
    <property type="protein sequence ID" value="QFU82603.1"/>
    <property type="molecule type" value="Genomic_DNA"/>
</dbReference>
<proteinExistence type="predicted"/>
<evidence type="ECO:0000313" key="4">
    <source>
        <dbReference type="Proteomes" id="UP000326170"/>
    </source>
</evidence>
<keyword evidence="2" id="KW-0472">Membrane</keyword>
<sequence length="324" mass="36779">MDKNRSWEYTRQNLRKATKFVEGEYNGINPRQFYRRLKRSLEEIQDGDNFKYHTHGSQEANLDIESENVGELTGTVKGRLVATSEWREIGSGSLTYKPKGPHGALGIIVGLLLTLVGLGDPIIALLGVGLTLAGGYFYMQEETSSFPIHQRDVIRVLITGEVSERTLNTAGESRTDIFANMSVIYAGDAFVAVDTDELDELDWPLRMALVNQVKRWYNQVIDDETKEEEIEEGFVASLKAWSNKSRSDDKQKIASLQQQLLDSSFETRLEYSSLLQDQLPTDLGNELQQHQNELMDELEELADDLEIYVDREGFEESDSQKINN</sequence>
<feature type="transmembrane region" description="Helical" evidence="2">
    <location>
        <begin position="105"/>
        <end position="138"/>
    </location>
</feature>
<evidence type="ECO:0000256" key="2">
    <source>
        <dbReference type="SAM" id="Phobius"/>
    </source>
</evidence>
<dbReference type="AlphaFoldDB" id="A0A5P9P3A3"/>
<dbReference type="GeneID" id="42301131"/>